<dbReference type="EMBL" id="SWLE01000001">
    <property type="protein sequence ID" value="TNN04189.1"/>
    <property type="molecule type" value="Genomic_DNA"/>
</dbReference>
<feature type="region of interest" description="Disordered" evidence="2">
    <location>
        <begin position="48"/>
        <end position="73"/>
    </location>
</feature>
<accession>A0A4Z2CIX2</accession>
<comment type="caution">
    <text evidence="3">The sequence shown here is derived from an EMBL/GenBank/DDBJ whole genome shotgun (WGS) entry which is preliminary data.</text>
</comment>
<reference evidence="3 4" key="1">
    <citation type="submission" date="2019-04" db="EMBL/GenBank/DDBJ databases">
        <title>The sequence and de novo assembly of Takifugu bimaculatus genome using PacBio and Hi-C technologies.</title>
        <authorList>
            <person name="Xu P."/>
            <person name="Liu B."/>
            <person name="Zhou Z."/>
        </authorList>
    </citation>
    <scope>NUCLEOTIDE SEQUENCE [LARGE SCALE GENOMIC DNA]</scope>
    <source>
        <strain evidence="3">TB-2018</strain>
        <tissue evidence="3">Muscle</tissue>
    </source>
</reference>
<dbReference type="InterPro" id="IPR014751">
    <property type="entry name" value="XRCC4-like_C"/>
</dbReference>
<gene>
    <name evidence="3" type="ORF">fugu_001218</name>
</gene>
<evidence type="ECO:0000256" key="2">
    <source>
        <dbReference type="SAM" id="MobiDB-lite"/>
    </source>
</evidence>
<proteinExistence type="predicted"/>
<keyword evidence="1" id="KW-0175">Coiled coil</keyword>
<dbReference type="Gene3D" id="1.20.5.340">
    <property type="match status" value="1"/>
</dbReference>
<dbReference type="Proteomes" id="UP000516260">
    <property type="component" value="Chromosome 1"/>
</dbReference>
<dbReference type="Gene3D" id="1.20.5.370">
    <property type="match status" value="1"/>
</dbReference>
<evidence type="ECO:0000313" key="3">
    <source>
        <dbReference type="EMBL" id="TNN04189.1"/>
    </source>
</evidence>
<keyword evidence="4" id="KW-1185">Reference proteome</keyword>
<sequence>MKCAAVVGLQVSSESQVKKLEEQLSESSRRGDDLQRVLTELSVAKNRLTADNADMARQMEEAESRGSQLSRSKTLLQSQLEELKKSLEEEVKCISLSLDFVRKSHQKALESLQASLDVEELQAQLEEEVRSHEEHREELAAMERRCVLLVSEGEETHAALESAERDTQGHGN</sequence>
<evidence type="ECO:0000313" key="4">
    <source>
        <dbReference type="Proteomes" id="UP000516260"/>
    </source>
</evidence>
<dbReference type="SUPFAM" id="SSF90257">
    <property type="entry name" value="Myosin rod fragments"/>
    <property type="match status" value="1"/>
</dbReference>
<organism evidence="3 4">
    <name type="scientific">Takifugu bimaculatus</name>
    <dbReference type="NCBI Taxonomy" id="433685"/>
    <lineage>
        <taxon>Eukaryota</taxon>
        <taxon>Metazoa</taxon>
        <taxon>Chordata</taxon>
        <taxon>Craniata</taxon>
        <taxon>Vertebrata</taxon>
        <taxon>Euteleostomi</taxon>
        <taxon>Actinopterygii</taxon>
        <taxon>Neopterygii</taxon>
        <taxon>Teleostei</taxon>
        <taxon>Neoteleostei</taxon>
        <taxon>Acanthomorphata</taxon>
        <taxon>Eupercaria</taxon>
        <taxon>Tetraodontiformes</taxon>
        <taxon>Tetradontoidea</taxon>
        <taxon>Tetraodontidae</taxon>
        <taxon>Takifugu</taxon>
    </lineage>
</organism>
<evidence type="ECO:0008006" key="5">
    <source>
        <dbReference type="Google" id="ProtNLM"/>
    </source>
</evidence>
<dbReference type="AlphaFoldDB" id="A0A4Z2CIX2"/>
<evidence type="ECO:0000256" key="1">
    <source>
        <dbReference type="SAM" id="Coils"/>
    </source>
</evidence>
<name>A0A4Z2CIX2_9TELE</name>
<feature type="coiled-coil region" evidence="1">
    <location>
        <begin position="102"/>
        <end position="152"/>
    </location>
</feature>
<protein>
    <recommendedName>
        <fullName evidence="5">Myosin tail domain-containing protein</fullName>
    </recommendedName>
</protein>